<dbReference type="PROSITE" id="PS50850">
    <property type="entry name" value="MFS"/>
    <property type="match status" value="1"/>
</dbReference>
<gene>
    <name evidence="11" type="ORF">GCM10023116_05160</name>
</gene>
<evidence type="ECO:0000256" key="3">
    <source>
        <dbReference type="ARBA" id="ARBA00022448"/>
    </source>
</evidence>
<keyword evidence="3" id="KW-0813">Transport</keyword>
<evidence type="ECO:0000256" key="8">
    <source>
        <dbReference type="ARBA" id="ARBA00023136"/>
    </source>
</evidence>
<feature type="transmembrane region" description="Helical" evidence="9">
    <location>
        <begin position="74"/>
        <end position="98"/>
    </location>
</feature>
<name>A0ABP8UWY5_9GAMM</name>
<dbReference type="Pfam" id="PF07690">
    <property type="entry name" value="MFS_1"/>
    <property type="match status" value="1"/>
</dbReference>
<comment type="subcellular location">
    <subcellularLocation>
        <location evidence="1">Cell membrane</location>
        <topology evidence="1">Multi-pass membrane protein</topology>
    </subcellularLocation>
</comment>
<feature type="transmembrane region" description="Helical" evidence="9">
    <location>
        <begin position="42"/>
        <end position="62"/>
    </location>
</feature>
<proteinExistence type="inferred from homology"/>
<feature type="transmembrane region" description="Helical" evidence="9">
    <location>
        <begin position="378"/>
        <end position="399"/>
    </location>
</feature>
<dbReference type="InterPro" id="IPR020846">
    <property type="entry name" value="MFS_dom"/>
</dbReference>
<dbReference type="InterPro" id="IPR051084">
    <property type="entry name" value="H+-coupled_symporters"/>
</dbReference>
<dbReference type="Gene3D" id="1.20.1250.20">
    <property type="entry name" value="MFS general substrate transporter like domains"/>
    <property type="match status" value="2"/>
</dbReference>
<keyword evidence="8 9" id="KW-0472">Membrane</keyword>
<dbReference type="InterPro" id="IPR036259">
    <property type="entry name" value="MFS_trans_sf"/>
</dbReference>
<feature type="transmembrane region" description="Helical" evidence="9">
    <location>
        <begin position="174"/>
        <end position="193"/>
    </location>
</feature>
<evidence type="ECO:0000256" key="9">
    <source>
        <dbReference type="SAM" id="Phobius"/>
    </source>
</evidence>
<feature type="domain" description="Major facilitator superfamily (MFS) profile" evidence="10">
    <location>
        <begin position="4"/>
        <end position="406"/>
    </location>
</feature>
<dbReference type="PROSITE" id="PS00216">
    <property type="entry name" value="SUGAR_TRANSPORT_1"/>
    <property type="match status" value="1"/>
</dbReference>
<evidence type="ECO:0000256" key="2">
    <source>
        <dbReference type="ARBA" id="ARBA00008240"/>
    </source>
</evidence>
<keyword evidence="7 9" id="KW-1133">Transmembrane helix</keyword>
<dbReference type="PROSITE" id="PS00217">
    <property type="entry name" value="SUGAR_TRANSPORT_2"/>
    <property type="match status" value="1"/>
</dbReference>
<evidence type="ECO:0000256" key="4">
    <source>
        <dbReference type="ARBA" id="ARBA00022475"/>
    </source>
</evidence>
<feature type="transmembrane region" description="Helical" evidence="9">
    <location>
        <begin position="139"/>
        <end position="162"/>
    </location>
</feature>
<feature type="transmembrane region" description="Helical" evidence="9">
    <location>
        <begin position="104"/>
        <end position="127"/>
    </location>
</feature>
<protein>
    <submittedName>
        <fullName evidence="11">MFS transporter</fullName>
    </submittedName>
</protein>
<evidence type="ECO:0000313" key="11">
    <source>
        <dbReference type="EMBL" id="GAA4648249.1"/>
    </source>
</evidence>
<accession>A0ABP8UWY5</accession>
<organism evidence="11 12">
    <name type="scientific">Kistimonas scapharcae</name>
    <dbReference type="NCBI Taxonomy" id="1036133"/>
    <lineage>
        <taxon>Bacteria</taxon>
        <taxon>Pseudomonadati</taxon>
        <taxon>Pseudomonadota</taxon>
        <taxon>Gammaproteobacteria</taxon>
        <taxon>Oceanospirillales</taxon>
        <taxon>Endozoicomonadaceae</taxon>
        <taxon>Kistimonas</taxon>
    </lineage>
</organism>
<evidence type="ECO:0000256" key="6">
    <source>
        <dbReference type="ARBA" id="ARBA00022847"/>
    </source>
</evidence>
<dbReference type="EMBL" id="BAABFL010000052">
    <property type="protein sequence ID" value="GAA4648249.1"/>
    <property type="molecule type" value="Genomic_DNA"/>
</dbReference>
<evidence type="ECO:0000313" key="12">
    <source>
        <dbReference type="Proteomes" id="UP001500604"/>
    </source>
</evidence>
<dbReference type="SUPFAM" id="SSF103473">
    <property type="entry name" value="MFS general substrate transporter"/>
    <property type="match status" value="1"/>
</dbReference>
<comment type="similarity">
    <text evidence="2">Belongs to the major facilitator superfamily. Metabolite:H+ Symporter (MHS) family (TC 2.A.1.6) family.</text>
</comment>
<evidence type="ECO:0000259" key="10">
    <source>
        <dbReference type="PROSITE" id="PS50850"/>
    </source>
</evidence>
<reference evidence="12" key="1">
    <citation type="journal article" date="2019" name="Int. J. Syst. Evol. Microbiol.">
        <title>The Global Catalogue of Microorganisms (GCM) 10K type strain sequencing project: providing services to taxonomists for standard genome sequencing and annotation.</title>
        <authorList>
            <consortium name="The Broad Institute Genomics Platform"/>
            <consortium name="The Broad Institute Genome Sequencing Center for Infectious Disease"/>
            <person name="Wu L."/>
            <person name="Ma J."/>
        </authorList>
    </citation>
    <scope>NUCLEOTIDE SEQUENCE [LARGE SCALE GENOMIC DNA]</scope>
    <source>
        <strain evidence="12">JCM 17805</strain>
    </source>
</reference>
<dbReference type="Proteomes" id="UP001500604">
    <property type="component" value="Unassembled WGS sequence"/>
</dbReference>
<dbReference type="InterPro" id="IPR005829">
    <property type="entry name" value="Sugar_transporter_CS"/>
</dbReference>
<keyword evidence="6" id="KW-0769">Symport</keyword>
<comment type="caution">
    <text evidence="11">The sequence shown here is derived from an EMBL/GenBank/DDBJ whole genome shotgun (WGS) entry which is preliminary data.</text>
</comment>
<keyword evidence="12" id="KW-1185">Reference proteome</keyword>
<evidence type="ECO:0000256" key="5">
    <source>
        <dbReference type="ARBA" id="ARBA00022692"/>
    </source>
</evidence>
<dbReference type="InterPro" id="IPR011701">
    <property type="entry name" value="MFS"/>
</dbReference>
<keyword evidence="5 9" id="KW-0812">Transmembrane</keyword>
<feature type="transmembrane region" description="Helical" evidence="9">
    <location>
        <begin position="228"/>
        <end position="249"/>
    </location>
</feature>
<keyword evidence="4" id="KW-1003">Cell membrane</keyword>
<sequence>MRQLLLITCVGAVLEFFDFAILFLFADVLTRVFIPGEEGSRLWIFAIFALGYLTRPLGGLLFSHFGDRIGRKRLFRLSILLMSLATLGIGLLPGYALVGGLAPALLVLCRIIQGLSVGGELPGSIIYAAEQVPPNQRGLVTASIITSATLGHVLAGAVAILIAATLTEGEIQQWGWRLPFFAGGVLGVVGYLARRHIAETPLFIAIVERGEVVKVPFLELWQHNRQNLLIAIGLVAIAGTVSAFCLFLPSMIAQHLHYSHLSAYGFTTTAMLLLAAGTFCAGVVSDRIGRRRVILTGCAVLLLCMLPAIHCMLCGHFWVLLMVTVLPASLINGCYQATITELFDTPVRYSGLAISHNLGISLFGGASPYLMELLCGQGFLLAPVLFLGLAALLAGLSGLTMPCRYRTGLDHNKSVRLV</sequence>
<evidence type="ECO:0000256" key="7">
    <source>
        <dbReference type="ARBA" id="ARBA00022989"/>
    </source>
</evidence>
<dbReference type="PANTHER" id="PTHR43528:SF7">
    <property type="entry name" value="MFS TRANSPORTER"/>
    <property type="match status" value="1"/>
</dbReference>
<feature type="transmembrane region" description="Helical" evidence="9">
    <location>
        <begin position="293"/>
        <end position="310"/>
    </location>
</feature>
<dbReference type="RefSeq" id="WP_345193686.1">
    <property type="nucleotide sequence ID" value="NZ_BAABFL010000052.1"/>
</dbReference>
<feature type="transmembrane region" description="Helical" evidence="9">
    <location>
        <begin position="261"/>
        <end position="281"/>
    </location>
</feature>
<dbReference type="PANTHER" id="PTHR43528">
    <property type="entry name" value="ALPHA-KETOGLUTARATE PERMEASE"/>
    <property type="match status" value="1"/>
</dbReference>
<evidence type="ECO:0000256" key="1">
    <source>
        <dbReference type="ARBA" id="ARBA00004651"/>
    </source>
</evidence>